<gene>
    <name evidence="3" type="ORF">CAMP_LOCUS16407</name>
</gene>
<feature type="transmembrane region" description="Helical" evidence="1">
    <location>
        <begin position="192"/>
        <end position="211"/>
    </location>
</feature>
<evidence type="ECO:0000313" key="3">
    <source>
        <dbReference type="EMBL" id="CAI5453770.1"/>
    </source>
</evidence>
<feature type="transmembrane region" description="Helical" evidence="1">
    <location>
        <begin position="100"/>
        <end position="125"/>
    </location>
</feature>
<protein>
    <recommendedName>
        <fullName evidence="2">7TM GPCR serpentine receptor class x (Srx) domain-containing protein</fullName>
    </recommendedName>
</protein>
<dbReference type="SUPFAM" id="SSF81321">
    <property type="entry name" value="Family A G protein-coupled receptor-like"/>
    <property type="match status" value="1"/>
</dbReference>
<dbReference type="PANTHER" id="PTHR23017:SF24">
    <property type="entry name" value="7TM GPCR SERPENTINE RECEPTOR CLASS X (SRX) DOMAIN-CONTAINING PROTEIN-RELATED"/>
    <property type="match status" value="1"/>
</dbReference>
<dbReference type="PANTHER" id="PTHR23017">
    <property type="entry name" value="SERPENTINE RECEPTOR, CLASS X"/>
    <property type="match status" value="1"/>
</dbReference>
<dbReference type="EMBL" id="CANHGI010000005">
    <property type="protein sequence ID" value="CAI5453770.1"/>
    <property type="molecule type" value="Genomic_DNA"/>
</dbReference>
<evidence type="ECO:0000256" key="1">
    <source>
        <dbReference type="SAM" id="Phobius"/>
    </source>
</evidence>
<dbReference type="Pfam" id="PF10328">
    <property type="entry name" value="7TM_GPCR_Srx"/>
    <property type="match status" value="1"/>
</dbReference>
<sequence>MFADIVYQSGDQYIQSLEDVQVGILIFIPCSIGFLMALLAIRGCYKIPSMNSPFGYLTKYQLFSQVIASLNSGGFYFFGVLLDFKFIINNSHICGLISTILIPLILSLYLMISLNRFLSLVAPMFYNTIFQPKIRRVLVFACYIVPTIYTIVFTWRYDCGYKFYHYGWVFSFIISETCGTKFEVLLRGVQSLLTNLMLLIDICTFVLLIFFRKRVLKTKSAEVRKREVNFGQQVVIQGGVFILFGIFYSFAYKWIPGDTPEKWKIFWTSSFLANLLHIFDTGVIFIFNTEFSMWLRSEKKTRDGSASVVTVVM</sequence>
<proteinExistence type="predicted"/>
<feature type="domain" description="7TM GPCR serpentine receptor class x (Srx)" evidence="2">
    <location>
        <begin position="27"/>
        <end position="288"/>
    </location>
</feature>
<dbReference type="AlphaFoldDB" id="A0A9P1IWV1"/>
<keyword evidence="4" id="KW-1185">Reference proteome</keyword>
<feature type="transmembrane region" description="Helical" evidence="1">
    <location>
        <begin position="275"/>
        <end position="295"/>
    </location>
</feature>
<keyword evidence="1" id="KW-0812">Transmembrane</keyword>
<dbReference type="Gene3D" id="1.20.1070.10">
    <property type="entry name" value="Rhodopsin 7-helix transmembrane proteins"/>
    <property type="match status" value="1"/>
</dbReference>
<name>A0A9P1IWV1_9PELO</name>
<feature type="transmembrane region" description="Helical" evidence="1">
    <location>
        <begin position="137"/>
        <end position="157"/>
    </location>
</feature>
<evidence type="ECO:0000313" key="4">
    <source>
        <dbReference type="Proteomes" id="UP001152747"/>
    </source>
</evidence>
<feature type="transmembrane region" description="Helical" evidence="1">
    <location>
        <begin position="62"/>
        <end position="88"/>
    </location>
</feature>
<reference evidence="3" key="1">
    <citation type="submission" date="2022-11" db="EMBL/GenBank/DDBJ databases">
        <authorList>
            <person name="Kikuchi T."/>
        </authorList>
    </citation>
    <scope>NUCLEOTIDE SEQUENCE</scope>
    <source>
        <strain evidence="3">PS1010</strain>
    </source>
</reference>
<feature type="transmembrane region" description="Helical" evidence="1">
    <location>
        <begin position="234"/>
        <end position="255"/>
    </location>
</feature>
<comment type="caution">
    <text evidence="3">The sequence shown here is derived from an EMBL/GenBank/DDBJ whole genome shotgun (WGS) entry which is preliminary data.</text>
</comment>
<dbReference type="Proteomes" id="UP001152747">
    <property type="component" value="Unassembled WGS sequence"/>
</dbReference>
<feature type="transmembrane region" description="Helical" evidence="1">
    <location>
        <begin position="20"/>
        <end position="41"/>
    </location>
</feature>
<keyword evidence="1" id="KW-1133">Transmembrane helix</keyword>
<evidence type="ECO:0000259" key="2">
    <source>
        <dbReference type="Pfam" id="PF10328"/>
    </source>
</evidence>
<organism evidence="3 4">
    <name type="scientific">Caenorhabditis angaria</name>
    <dbReference type="NCBI Taxonomy" id="860376"/>
    <lineage>
        <taxon>Eukaryota</taxon>
        <taxon>Metazoa</taxon>
        <taxon>Ecdysozoa</taxon>
        <taxon>Nematoda</taxon>
        <taxon>Chromadorea</taxon>
        <taxon>Rhabditida</taxon>
        <taxon>Rhabditina</taxon>
        <taxon>Rhabditomorpha</taxon>
        <taxon>Rhabditoidea</taxon>
        <taxon>Rhabditidae</taxon>
        <taxon>Peloderinae</taxon>
        <taxon>Caenorhabditis</taxon>
    </lineage>
</organism>
<dbReference type="InterPro" id="IPR019430">
    <property type="entry name" value="7TM_GPCR_serpentine_rcpt_Srx"/>
</dbReference>
<keyword evidence="1" id="KW-0472">Membrane</keyword>
<accession>A0A9P1IWV1</accession>